<evidence type="ECO:0000256" key="4">
    <source>
        <dbReference type="ARBA" id="ARBA00022231"/>
    </source>
</evidence>
<gene>
    <name evidence="11" type="ORF">MONBRDRAFT_38041</name>
</gene>
<dbReference type="InterPro" id="IPR009779">
    <property type="entry name" value="SSR3"/>
</dbReference>
<protein>
    <recommendedName>
        <fullName evidence="4">Translocon-associated protein subunit gamma</fullName>
    </recommendedName>
    <alternativeName>
        <fullName evidence="9">Signal sequence receptor subunit gamma</fullName>
    </alternativeName>
</protein>
<evidence type="ECO:0000256" key="9">
    <source>
        <dbReference type="ARBA" id="ARBA00030917"/>
    </source>
</evidence>
<comment type="subcellular location">
    <subcellularLocation>
        <location evidence="2">Endoplasmic reticulum membrane</location>
        <topology evidence="2">Multi-pass membrane protein</topology>
    </subcellularLocation>
</comment>
<accession>A9V5C4</accession>
<evidence type="ECO:0000256" key="1">
    <source>
        <dbReference type="ARBA" id="ARBA00002838"/>
    </source>
</evidence>
<evidence type="ECO:0000313" key="11">
    <source>
        <dbReference type="EMBL" id="EDQ87256.1"/>
    </source>
</evidence>
<proteinExistence type="inferred from homology"/>
<dbReference type="EMBL" id="CH991560">
    <property type="protein sequence ID" value="EDQ87256.1"/>
    <property type="molecule type" value="Genomic_DNA"/>
</dbReference>
<dbReference type="OMA" id="PLWLFWR"/>
<keyword evidence="7 10" id="KW-1133">Transmembrane helix</keyword>
<feature type="transmembrane region" description="Helical" evidence="10">
    <location>
        <begin position="131"/>
        <end position="154"/>
    </location>
</feature>
<dbReference type="PANTHER" id="PTHR13399:SF2">
    <property type="entry name" value="TRANSLOCON-ASSOCIATED PROTEIN SUBUNIT GAMMA"/>
    <property type="match status" value="1"/>
</dbReference>
<keyword evidence="6" id="KW-0256">Endoplasmic reticulum</keyword>
<comment type="function">
    <text evidence="1">TRAP proteins are part of a complex whose function is to bind calcium to the ER membrane and thereby regulate the retention of ER resident proteins.</text>
</comment>
<evidence type="ECO:0000256" key="5">
    <source>
        <dbReference type="ARBA" id="ARBA00022692"/>
    </source>
</evidence>
<evidence type="ECO:0000256" key="7">
    <source>
        <dbReference type="ARBA" id="ARBA00022989"/>
    </source>
</evidence>
<dbReference type="GeneID" id="5893097"/>
<organism evidence="11 12">
    <name type="scientific">Monosiga brevicollis</name>
    <name type="common">Choanoflagellate</name>
    <dbReference type="NCBI Taxonomy" id="81824"/>
    <lineage>
        <taxon>Eukaryota</taxon>
        <taxon>Choanoflagellata</taxon>
        <taxon>Craspedida</taxon>
        <taxon>Salpingoecidae</taxon>
        <taxon>Monosiga</taxon>
    </lineage>
</organism>
<dbReference type="Proteomes" id="UP000001357">
    <property type="component" value="Unassembled WGS sequence"/>
</dbReference>
<evidence type="ECO:0000256" key="2">
    <source>
        <dbReference type="ARBA" id="ARBA00004477"/>
    </source>
</evidence>
<evidence type="ECO:0000256" key="10">
    <source>
        <dbReference type="SAM" id="Phobius"/>
    </source>
</evidence>
<dbReference type="GO" id="GO:0006614">
    <property type="term" value="P:SRP-dependent cotranslational protein targeting to membrane"/>
    <property type="evidence" value="ECO:0007669"/>
    <property type="project" value="InterPro"/>
</dbReference>
<dbReference type="AlphaFoldDB" id="A9V5C4"/>
<sequence>MGRKGKSMFTQEELELMNTQKYTTPSAVYMTWAAISSTLPALLFSTVMVMNPVDNIIVFVAFAAVAAAALFFAYQNTSRKIRDGLAAKHSEEVRAMVTENYKSMDKKQKEGVHLDSLVVEKQSELSEKESCFLSLSYNNALFAFLLVVFSFYVFRSLSGQWNYGLSVTSTSILVALFSTGSKA</sequence>
<dbReference type="STRING" id="81824.A9V5C4"/>
<reference evidence="11 12" key="1">
    <citation type="journal article" date="2008" name="Nature">
        <title>The genome of the choanoflagellate Monosiga brevicollis and the origin of metazoans.</title>
        <authorList>
            <consortium name="JGI Sequencing"/>
            <person name="King N."/>
            <person name="Westbrook M.J."/>
            <person name="Young S.L."/>
            <person name="Kuo A."/>
            <person name="Abedin M."/>
            <person name="Chapman J."/>
            <person name="Fairclough S."/>
            <person name="Hellsten U."/>
            <person name="Isogai Y."/>
            <person name="Letunic I."/>
            <person name="Marr M."/>
            <person name="Pincus D."/>
            <person name="Putnam N."/>
            <person name="Rokas A."/>
            <person name="Wright K.J."/>
            <person name="Zuzow R."/>
            <person name="Dirks W."/>
            <person name="Good M."/>
            <person name="Goodstein D."/>
            <person name="Lemons D."/>
            <person name="Li W."/>
            <person name="Lyons J.B."/>
            <person name="Morris A."/>
            <person name="Nichols S."/>
            <person name="Richter D.J."/>
            <person name="Salamov A."/>
            <person name="Bork P."/>
            <person name="Lim W.A."/>
            <person name="Manning G."/>
            <person name="Miller W.T."/>
            <person name="McGinnis W."/>
            <person name="Shapiro H."/>
            <person name="Tjian R."/>
            <person name="Grigoriev I.V."/>
            <person name="Rokhsar D."/>
        </authorList>
    </citation>
    <scope>NUCLEOTIDE SEQUENCE [LARGE SCALE GENOMIC DNA]</scope>
    <source>
        <strain evidence="12">MX1 / ATCC 50154</strain>
    </source>
</reference>
<keyword evidence="8 10" id="KW-0472">Membrane</keyword>
<feature type="transmembrane region" description="Helical" evidence="10">
    <location>
        <begin position="27"/>
        <end position="50"/>
    </location>
</feature>
<dbReference type="FunCoup" id="A9V5C4">
    <property type="interactions" value="631"/>
</dbReference>
<dbReference type="PANTHER" id="PTHR13399">
    <property type="entry name" value="TRANSLOCON-ASSOCIATED PROTEIN TRAP , GAMMA SUBUNIT"/>
    <property type="match status" value="1"/>
</dbReference>
<feature type="transmembrane region" description="Helical" evidence="10">
    <location>
        <begin position="160"/>
        <end position="179"/>
    </location>
</feature>
<keyword evidence="12" id="KW-1185">Reference proteome</keyword>
<dbReference type="KEGG" id="mbr:MONBRDRAFT_38041"/>
<evidence type="ECO:0000256" key="3">
    <source>
        <dbReference type="ARBA" id="ARBA00007990"/>
    </source>
</evidence>
<dbReference type="InParanoid" id="A9V5C4"/>
<name>A9V5C4_MONBE</name>
<dbReference type="GO" id="GO:0005789">
    <property type="term" value="C:endoplasmic reticulum membrane"/>
    <property type="evidence" value="ECO:0007669"/>
    <property type="project" value="UniProtKB-SubCell"/>
</dbReference>
<evidence type="ECO:0000256" key="8">
    <source>
        <dbReference type="ARBA" id="ARBA00023136"/>
    </source>
</evidence>
<keyword evidence="5 10" id="KW-0812">Transmembrane</keyword>
<dbReference type="Pfam" id="PF07074">
    <property type="entry name" value="TRAP-gamma"/>
    <property type="match status" value="1"/>
</dbReference>
<evidence type="ECO:0000256" key="6">
    <source>
        <dbReference type="ARBA" id="ARBA00022824"/>
    </source>
</evidence>
<dbReference type="GO" id="GO:0005783">
    <property type="term" value="C:endoplasmic reticulum"/>
    <property type="evidence" value="ECO:0000318"/>
    <property type="project" value="GO_Central"/>
</dbReference>
<evidence type="ECO:0000313" key="12">
    <source>
        <dbReference type="Proteomes" id="UP000001357"/>
    </source>
</evidence>
<dbReference type="RefSeq" id="XP_001747869.1">
    <property type="nucleotide sequence ID" value="XM_001747817.1"/>
</dbReference>
<feature type="transmembrane region" description="Helical" evidence="10">
    <location>
        <begin position="56"/>
        <end position="74"/>
    </location>
</feature>
<dbReference type="eggNOG" id="KOG4490">
    <property type="taxonomic scope" value="Eukaryota"/>
</dbReference>
<comment type="similarity">
    <text evidence="3">Belongs to the TRAP-gamma family.</text>
</comment>